<evidence type="ECO:0000313" key="17">
    <source>
        <dbReference type="EnsemblMetazoa" id="SMAR013507-PA"/>
    </source>
</evidence>
<feature type="domain" description="TOG" evidence="16">
    <location>
        <begin position="576"/>
        <end position="807"/>
    </location>
</feature>
<dbReference type="InterPro" id="IPR034085">
    <property type="entry name" value="TOG"/>
</dbReference>
<feature type="compositionally biased region" description="Basic and acidic residues" evidence="15">
    <location>
        <begin position="1443"/>
        <end position="1461"/>
    </location>
</feature>
<evidence type="ECO:0000313" key="18">
    <source>
        <dbReference type="Proteomes" id="UP000014500"/>
    </source>
</evidence>
<keyword evidence="9" id="KW-0995">Kinetochore</keyword>
<dbReference type="STRING" id="126957.T1JI26"/>
<evidence type="ECO:0000256" key="12">
    <source>
        <dbReference type="ARBA" id="ARBA00023328"/>
    </source>
</evidence>
<dbReference type="Gene3D" id="1.25.10.10">
    <property type="entry name" value="Leucine-rich Repeat Variant"/>
    <property type="match status" value="5"/>
</dbReference>
<sequence length="2012" mass="222965">MEEQDTEYLKLPIEERCQHKSWKARINGYEAAAKLFQGIADEKSPEWSKYLGLVKKFVVDSNAVAQEKGLDTVLIYVESAACAGKTCSEVVSGIVAKCLSAPKVKTKEKGVAIILMYIEIEKHELVQEELIKGFGNKTPKIVAACIQIMREALREFGSKVIALKPVVKSLCTLLEDRDKSVRDEAKLLAVEIFRWIGAAFKPQLASLKPVMLTELEAEFEKVAGEKPAPTRYLRSQQEIQLRKQTLQEGEDEIDGAMEEAEVDDFDPYEMMEAVNILSKLPNDFYEKCEAKKWQDRKEALDALQQLTSNIKLEAGDYGDLIIGKDANVVVVGVAGKCLAGLANGLKMKFHPFANQCVHTILDKFKEKKQNVVLAMRESIDAIYQSTSLEAIQEDIITALDNKNPSIKAETASFMTRCFCRCNMVILNKKLLKVFSVALIKTLNDTDPTVRENAAEALGTAMKVVGEKIMTPFIAEVDALKMNKVKECFDKAIIVAPKNSGMNVKAAKSAPNQQPKENNENSERVGPKKNLPQKSASVPVANRKTVRGGQKIGGKKMAPTLTSASSTCVSGEIDEKEMTPEEVDDRASNLVSADILKGIVDGNWKLRLTSMEQFLDYIKTEDKKSLPVQVLIRTIAKKPGFKDNNFQVLKIKMDAVVYLASSAPFSRCAARFCILDIADKLGDSKNGASAGEALSVVAEATKLEFVGSQVLEMAFGQKNPKTQAETMIWLAGAIKEFGMQIQIKSVTEYIKKGLAATNPTVRTASISLLGVMYLYVGASIRTYFDTEKGILLQQIDAEFEKLHGMSPPAPTRGISNDAEANNGACDEEGGGDGGAPSINIADLIPRTDICVSITPVLIQEMTDKNWKVRGEALQKLANIISEAKFITPNLGDLPPILKMRLVDSNRNLAVQALNICQAIGTAMGPNCTKYVRILAPGMIISLGDTKTQVRSAGLMCLNAWLEQCGLASFVEGDLLAENLKLENPSLRAELLGWLAITLPQAKNLSPDLALCIPYLFACVEDRNSDVRKKAQDAVLPFMIHLGYDKLLHASAKLKPASKSVVVALLEKTKASLPQKPAAKPKAVQGAKVVKPTGNGGSSNGNNRASQEDLDVSAKAQKNGMKRATSRTRMPGGKTSGKRKDDDVDPSPSLQANCLKDQRLNDEQRLKVLKWNFTAPRDEFYDQLKDQMTTAGVNRNLLANMFHNDFKFHIRAIETLIECAECDPDATIANLDLILKWITLRFFDTNPSVLLKGLEYLQNLFILLAQQDYHLVENEANAFIPYLVMKVGDPKDTVRQSVRNIMKQICKLYPSSKVFSLVMEGLKSKNARQRTECLDELGNLIESYGINVCQPSVSAALKEVTRHISDRDNGVRNAALNCVVSAYVLEGEKIYKIIGPISDKDLSLLGERIKRSSRSNGAAPPTSRVQVSPESARVGRPTTRGHSAIPKEDANRRENEEHQEPVVKRSAPLPSSRPASGMFTLDLDKIEQMMQEKVETQMPCLIKPDLEEVLTEMPIRLPESRIRPSSPATKLLNNTSDVATTLDFVISQTASNDINKAVNSLAQIDEFLKDESRAELMQSCVDQLILAESLQLRMVYSRHMSDESTNWRDLLKLYRCLTMTLVTLFSNRCLATRGSTDVLRDLIYNLISVLLDERLNGIDDGPHVVRSINVLIVKVVERSNPTNILTALIKLLSDCVGKETCSSKFTELVMKCMWKMLRMVPNIIDDLNLDKILLELHIFLKAYPSAQWKDRSSDTPLRTIKTVIHTLVLQKGNKIMSHLSLVENLHESELEAYLQRFLKSGIKHRTSDSSKKDGKSPKRLSKTTHEMLAEIFKKIGSKEYTKEGLADLYDFKRNHPEADIEPFLRKSSQFFQNYIERGLKGIENIRESQSSSATSTPVIASRQNSEDSVSAHIRMSDSQEETVGVYMERLKVLRARCGYDNTMYDKANTGIFNKGSATPPEPLFHGGDAKKEEPMSFPIGIPRSESSDAVSTKTGSDVDELKQRLARIKNSAKI</sequence>
<evidence type="ECO:0000256" key="9">
    <source>
        <dbReference type="ARBA" id="ARBA00022838"/>
    </source>
</evidence>
<evidence type="ECO:0000256" key="7">
    <source>
        <dbReference type="ARBA" id="ARBA00022737"/>
    </source>
</evidence>
<dbReference type="FunFam" id="1.25.10.10:FF:000050">
    <property type="entry name" value="Cytoskeleton-associated protein 5 isoform X1"/>
    <property type="match status" value="1"/>
</dbReference>
<feature type="region of interest" description="Disordered" evidence="15">
    <location>
        <begin position="1885"/>
        <end position="1914"/>
    </location>
</feature>
<feature type="compositionally biased region" description="Basic and acidic residues" evidence="15">
    <location>
        <begin position="516"/>
        <end position="525"/>
    </location>
</feature>
<keyword evidence="8" id="KW-0498">Mitosis</keyword>
<dbReference type="GO" id="GO:0030951">
    <property type="term" value="P:establishment or maintenance of microtubule cytoskeleton polarity"/>
    <property type="evidence" value="ECO:0007669"/>
    <property type="project" value="InterPro"/>
</dbReference>
<feature type="region of interest" description="Disordered" evidence="15">
    <location>
        <begin position="1962"/>
        <end position="1996"/>
    </location>
</feature>
<dbReference type="InterPro" id="IPR016024">
    <property type="entry name" value="ARM-type_fold"/>
</dbReference>
<dbReference type="GO" id="GO:0000776">
    <property type="term" value="C:kinetochore"/>
    <property type="evidence" value="ECO:0007669"/>
    <property type="project" value="UniProtKB-KW"/>
</dbReference>
<dbReference type="PROSITE" id="PS50077">
    <property type="entry name" value="HEAT_REPEAT"/>
    <property type="match status" value="1"/>
</dbReference>
<keyword evidence="6" id="KW-0132">Cell division</keyword>
<keyword evidence="11" id="KW-0131">Cell cycle</keyword>
<dbReference type="PhylomeDB" id="T1JI26"/>
<keyword evidence="7" id="KW-0677">Repeat</keyword>
<evidence type="ECO:0000259" key="16">
    <source>
        <dbReference type="SMART" id="SM01349"/>
    </source>
</evidence>
<dbReference type="OMA" id="NWKERKE"/>
<feature type="compositionally biased region" description="Polar residues" evidence="15">
    <location>
        <begin position="1885"/>
        <end position="1906"/>
    </location>
</feature>
<keyword evidence="12" id="KW-0137">Centromere</keyword>
<keyword evidence="5" id="KW-0963">Cytoplasm</keyword>
<dbReference type="SUPFAM" id="SSF48371">
    <property type="entry name" value="ARM repeat"/>
    <property type="match status" value="2"/>
</dbReference>
<evidence type="ECO:0000256" key="3">
    <source>
        <dbReference type="ARBA" id="ARBA00004647"/>
    </source>
</evidence>
<evidence type="ECO:0000256" key="2">
    <source>
        <dbReference type="ARBA" id="ARBA00004629"/>
    </source>
</evidence>
<dbReference type="Proteomes" id="UP000014500">
    <property type="component" value="Unassembled WGS sequence"/>
</dbReference>
<dbReference type="FunFam" id="1.25.10.10:FF:000019">
    <property type="entry name" value="Cytoskeleton-associated protein 5"/>
    <property type="match status" value="1"/>
</dbReference>
<dbReference type="eggNOG" id="KOG1820">
    <property type="taxonomic scope" value="Eukaryota"/>
</dbReference>
<dbReference type="GO" id="GO:0051301">
    <property type="term" value="P:cell division"/>
    <property type="evidence" value="ECO:0007669"/>
    <property type="project" value="UniProtKB-KW"/>
</dbReference>
<evidence type="ECO:0000256" key="5">
    <source>
        <dbReference type="ARBA" id="ARBA00022490"/>
    </source>
</evidence>
<evidence type="ECO:0000256" key="11">
    <source>
        <dbReference type="ARBA" id="ARBA00023306"/>
    </source>
</evidence>
<evidence type="ECO:0000256" key="13">
    <source>
        <dbReference type="ARBA" id="ARBA00025722"/>
    </source>
</evidence>
<comment type="subcellular location">
    <subcellularLocation>
        <location evidence="2">Chromosome</location>
        <location evidence="2">Centromere</location>
        <location evidence="2">Kinetochore</location>
    </subcellularLocation>
    <subcellularLocation>
        <location evidence="1">Cytoplasm</location>
        <location evidence="1">Cytoskeleton</location>
        <location evidence="1">Microtubule organizing center</location>
        <location evidence="1">Centrosome</location>
    </subcellularLocation>
    <subcellularLocation>
        <location evidence="3">Cytoplasm</location>
        <location evidence="3">Cytoskeleton</location>
        <location evidence="3">Spindle pole</location>
    </subcellularLocation>
</comment>
<keyword evidence="10" id="KW-0206">Cytoskeleton</keyword>
<accession>T1JI26</accession>
<feature type="region of interest" description="Disordered" evidence="15">
    <location>
        <begin position="1070"/>
        <end position="1149"/>
    </location>
</feature>
<dbReference type="Pfam" id="PF21041">
    <property type="entry name" value="XMAP215_CLASP_TOG"/>
    <property type="match status" value="4"/>
</dbReference>
<feature type="compositionally biased region" description="Low complexity" evidence="15">
    <location>
        <begin position="1463"/>
        <end position="1474"/>
    </location>
</feature>
<dbReference type="GO" id="GO:0061863">
    <property type="term" value="F:microtubule plus end polymerase"/>
    <property type="evidence" value="ECO:0007669"/>
    <property type="project" value="InterPro"/>
</dbReference>
<feature type="region of interest" description="Disordered" evidence="15">
    <location>
        <begin position="502"/>
        <end position="584"/>
    </location>
</feature>
<dbReference type="GO" id="GO:0051010">
    <property type="term" value="F:microtubule plus-end binding"/>
    <property type="evidence" value="ECO:0007669"/>
    <property type="project" value="InterPro"/>
</dbReference>
<dbReference type="GO" id="GO:0046785">
    <property type="term" value="P:microtubule polymerization"/>
    <property type="evidence" value="ECO:0007669"/>
    <property type="project" value="InterPro"/>
</dbReference>
<dbReference type="InterPro" id="IPR011989">
    <property type="entry name" value="ARM-like"/>
</dbReference>
<reference evidence="17" key="2">
    <citation type="submission" date="2015-02" db="UniProtKB">
        <authorList>
            <consortium name="EnsemblMetazoa"/>
        </authorList>
    </citation>
    <scope>IDENTIFICATION</scope>
</reference>
<dbReference type="GO" id="GO:0005813">
    <property type="term" value="C:centrosome"/>
    <property type="evidence" value="ECO:0007669"/>
    <property type="project" value="UniProtKB-SubCell"/>
</dbReference>
<dbReference type="HOGENOM" id="CLU_000539_2_1_1"/>
<dbReference type="GO" id="GO:0005874">
    <property type="term" value="C:microtubule"/>
    <property type="evidence" value="ECO:0007669"/>
    <property type="project" value="UniProtKB-ARBA"/>
</dbReference>
<feature type="domain" description="TOG" evidence="16">
    <location>
        <begin position="1177"/>
        <end position="1416"/>
    </location>
</feature>
<name>T1JI26_STRMM</name>
<evidence type="ECO:0000256" key="1">
    <source>
        <dbReference type="ARBA" id="ARBA00004300"/>
    </source>
</evidence>
<dbReference type="PANTHER" id="PTHR12609">
    <property type="entry name" value="MICROTUBULE ASSOCIATED PROTEIN XMAP215"/>
    <property type="match status" value="1"/>
</dbReference>
<evidence type="ECO:0000256" key="10">
    <source>
        <dbReference type="ARBA" id="ARBA00023212"/>
    </source>
</evidence>
<dbReference type="InterPro" id="IPR045110">
    <property type="entry name" value="XMAP215"/>
</dbReference>
<dbReference type="InterPro" id="IPR024395">
    <property type="entry name" value="CLASP_N_dom"/>
</dbReference>
<comment type="similarity">
    <text evidence="13">Belongs to the TOG/XMAP215 family.</text>
</comment>
<dbReference type="EMBL" id="JH432114">
    <property type="status" value="NOT_ANNOTATED_CDS"/>
    <property type="molecule type" value="Genomic_DNA"/>
</dbReference>
<dbReference type="Pfam" id="PF12348">
    <property type="entry name" value="CLASP_N"/>
    <property type="match status" value="1"/>
</dbReference>
<reference evidence="18" key="1">
    <citation type="submission" date="2011-05" db="EMBL/GenBank/DDBJ databases">
        <authorList>
            <person name="Richards S.R."/>
            <person name="Qu J."/>
            <person name="Jiang H."/>
            <person name="Jhangiani S.N."/>
            <person name="Agravi P."/>
            <person name="Goodspeed R."/>
            <person name="Gross S."/>
            <person name="Mandapat C."/>
            <person name="Jackson L."/>
            <person name="Mathew T."/>
            <person name="Pu L."/>
            <person name="Thornton R."/>
            <person name="Saada N."/>
            <person name="Wilczek-Boney K.B."/>
            <person name="Lee S."/>
            <person name="Kovar C."/>
            <person name="Wu Y."/>
            <person name="Scherer S.E."/>
            <person name="Worley K.C."/>
            <person name="Muzny D.M."/>
            <person name="Gibbs R."/>
        </authorList>
    </citation>
    <scope>NUCLEOTIDE SEQUENCE</scope>
    <source>
        <strain evidence="18">Brora</strain>
    </source>
</reference>
<feature type="compositionally biased region" description="Polar residues" evidence="15">
    <location>
        <begin position="559"/>
        <end position="568"/>
    </location>
</feature>
<dbReference type="InterPro" id="IPR048491">
    <property type="entry name" value="XMAP215_CLASP_TOG"/>
</dbReference>
<feature type="repeat" description="HEAT" evidence="14">
    <location>
        <begin position="434"/>
        <end position="472"/>
    </location>
</feature>
<dbReference type="EnsemblMetazoa" id="SMAR013507-RA">
    <property type="protein sequence ID" value="SMAR013507-PA"/>
    <property type="gene ID" value="SMAR013507"/>
</dbReference>
<dbReference type="FunFam" id="1.25.10.10:FF:000063">
    <property type="entry name" value="Putative cytoskeleton-associated protein 5"/>
    <property type="match status" value="1"/>
</dbReference>
<evidence type="ECO:0000256" key="4">
    <source>
        <dbReference type="ARBA" id="ARBA00022454"/>
    </source>
</evidence>
<evidence type="ECO:0000256" key="6">
    <source>
        <dbReference type="ARBA" id="ARBA00022618"/>
    </source>
</evidence>
<proteinExistence type="inferred from homology"/>
<protein>
    <recommendedName>
        <fullName evidence="16">TOG domain-containing protein</fullName>
    </recommendedName>
</protein>
<keyword evidence="18" id="KW-1185">Reference proteome</keyword>
<evidence type="ECO:0000256" key="15">
    <source>
        <dbReference type="SAM" id="MobiDB-lite"/>
    </source>
</evidence>
<feature type="compositionally biased region" description="Acidic residues" evidence="15">
    <location>
        <begin position="571"/>
        <end position="583"/>
    </location>
</feature>
<keyword evidence="4" id="KW-0158">Chromosome</keyword>
<evidence type="ECO:0000256" key="8">
    <source>
        <dbReference type="ARBA" id="ARBA00022776"/>
    </source>
</evidence>
<dbReference type="SMART" id="SM01349">
    <property type="entry name" value="TOG"/>
    <property type="match status" value="5"/>
</dbReference>
<feature type="region of interest" description="Disordered" evidence="15">
    <location>
        <begin position="1410"/>
        <end position="1475"/>
    </location>
</feature>
<evidence type="ECO:0000256" key="14">
    <source>
        <dbReference type="PROSITE-ProRule" id="PRU00103"/>
    </source>
</evidence>
<feature type="domain" description="TOG" evidence="16">
    <location>
        <begin position="1"/>
        <end position="228"/>
    </location>
</feature>
<dbReference type="InterPro" id="IPR021133">
    <property type="entry name" value="HEAT_type_2"/>
</dbReference>
<feature type="domain" description="TOG" evidence="16">
    <location>
        <begin position="269"/>
        <end position="497"/>
    </location>
</feature>
<organism evidence="17 18">
    <name type="scientific">Strigamia maritima</name>
    <name type="common">European centipede</name>
    <name type="synonym">Geophilus maritimus</name>
    <dbReference type="NCBI Taxonomy" id="126957"/>
    <lineage>
        <taxon>Eukaryota</taxon>
        <taxon>Metazoa</taxon>
        <taxon>Ecdysozoa</taxon>
        <taxon>Arthropoda</taxon>
        <taxon>Myriapoda</taxon>
        <taxon>Chilopoda</taxon>
        <taxon>Pleurostigmophora</taxon>
        <taxon>Geophilomorpha</taxon>
        <taxon>Linotaeniidae</taxon>
        <taxon>Strigamia</taxon>
    </lineage>
</organism>
<dbReference type="GO" id="GO:0000922">
    <property type="term" value="C:spindle pole"/>
    <property type="evidence" value="ECO:0007669"/>
    <property type="project" value="UniProtKB-SubCell"/>
</dbReference>
<dbReference type="FunFam" id="1.25.10.10:FF:000068">
    <property type="entry name" value="cytoskeleton-associated protein 5 isoform X1"/>
    <property type="match status" value="1"/>
</dbReference>
<dbReference type="FunFam" id="1.25.10.10:FF:000052">
    <property type="entry name" value="Cytoskeleton associated protein 5"/>
    <property type="match status" value="1"/>
</dbReference>
<feature type="domain" description="TOG" evidence="16">
    <location>
        <begin position="841"/>
        <end position="1073"/>
    </location>
</feature>
<dbReference type="GO" id="GO:0051231">
    <property type="term" value="P:spindle elongation"/>
    <property type="evidence" value="ECO:0007669"/>
    <property type="project" value="UniProtKB-ARBA"/>
</dbReference>